<name>A0AAU8EV99_9MICC</name>
<sequence>MLDLMPSLAGWRPAASGQRCAVATIITASGSVPRPPGTSMLVSESGEILGSLSGGCVEGAVVASALEVMADGGTRLEAFGFSREDAFAVGLTCGGELEVHIQTLDGSAAGLGDLHRFAAGDPERPLALIRRIDGVSGRTVSGRSVPDGTVSGRTLSGSPLGAAGTQDAGTQAAGTQGSGTTGAAGTQPPSVVVVPDPGTFEVAGSAEFAALLGLDGLHLDGLHLDAGARREALLAAAAQLEPLLRGGRTGLVRLAPPQGCGVSGRGAHGIDGGVVSPEPVTLLVESRLPQARLLVFGANDFGAALVPAAKLLGYRVTLCDARPAFAAQERFAAADEVATDWPHRYLAAEAAAGRIDRRTVICVLTHDPKFDIPLLQEALELDVAFVGALGSRRSHRQRIDGLLEAGVAPERLARLHSPIGLDLGAVTPAEVAVSITAELIAARSGSVACTPLRNGTGPIHSLSAAGSPSAEPAFNKEQASQEIAWT</sequence>
<feature type="domain" description="XdhC Rossmann" evidence="3">
    <location>
        <begin position="293"/>
        <end position="439"/>
    </location>
</feature>
<organism evidence="4">
    <name type="scientific">Arthrobacter sp. K5</name>
    <dbReference type="NCBI Taxonomy" id="2839623"/>
    <lineage>
        <taxon>Bacteria</taxon>
        <taxon>Bacillati</taxon>
        <taxon>Actinomycetota</taxon>
        <taxon>Actinomycetes</taxon>
        <taxon>Micrococcales</taxon>
        <taxon>Micrococcaceae</taxon>
        <taxon>Arthrobacter</taxon>
    </lineage>
</organism>
<proteinExistence type="predicted"/>
<evidence type="ECO:0000259" key="3">
    <source>
        <dbReference type="Pfam" id="PF13478"/>
    </source>
</evidence>
<feature type="compositionally biased region" description="Polar residues" evidence="1">
    <location>
        <begin position="477"/>
        <end position="486"/>
    </location>
</feature>
<protein>
    <submittedName>
        <fullName evidence="4">XdhC family protein</fullName>
    </submittedName>
</protein>
<dbReference type="Pfam" id="PF02625">
    <property type="entry name" value="XdhC_CoxI"/>
    <property type="match status" value="1"/>
</dbReference>
<feature type="domain" description="XdhC- CoxI" evidence="2">
    <location>
        <begin position="15"/>
        <end position="80"/>
    </location>
</feature>
<dbReference type="RefSeq" id="WP_353713128.1">
    <property type="nucleotide sequence ID" value="NZ_CP159279.1"/>
</dbReference>
<dbReference type="Gene3D" id="3.40.50.720">
    <property type="entry name" value="NAD(P)-binding Rossmann-like Domain"/>
    <property type="match status" value="1"/>
</dbReference>
<evidence type="ECO:0000259" key="2">
    <source>
        <dbReference type="Pfam" id="PF02625"/>
    </source>
</evidence>
<feature type="region of interest" description="Disordered" evidence="1">
    <location>
        <begin position="460"/>
        <end position="486"/>
    </location>
</feature>
<dbReference type="AlphaFoldDB" id="A0AAU8EV99"/>
<dbReference type="Pfam" id="PF13478">
    <property type="entry name" value="XdhC_C"/>
    <property type="match status" value="1"/>
</dbReference>
<evidence type="ECO:0000256" key="1">
    <source>
        <dbReference type="SAM" id="MobiDB-lite"/>
    </source>
</evidence>
<accession>A0AAU8EV99</accession>
<dbReference type="InterPro" id="IPR003777">
    <property type="entry name" value="XdhC_CoxI"/>
</dbReference>
<evidence type="ECO:0000313" key="4">
    <source>
        <dbReference type="EMBL" id="XCH13318.1"/>
    </source>
</evidence>
<dbReference type="PANTHER" id="PTHR30388:SF4">
    <property type="entry name" value="MOLYBDENUM COFACTOR INSERTION CHAPERONE PAOD"/>
    <property type="match status" value="1"/>
</dbReference>
<dbReference type="PANTHER" id="PTHR30388">
    <property type="entry name" value="ALDEHYDE OXIDOREDUCTASE MOLYBDENUM COFACTOR ASSEMBLY PROTEIN"/>
    <property type="match status" value="1"/>
</dbReference>
<dbReference type="EMBL" id="CP159279">
    <property type="protein sequence ID" value="XCH13318.1"/>
    <property type="molecule type" value="Genomic_DNA"/>
</dbReference>
<gene>
    <name evidence="4" type="ORF">ABRP34_10185</name>
</gene>
<feature type="region of interest" description="Disordered" evidence="1">
    <location>
        <begin position="138"/>
        <end position="192"/>
    </location>
</feature>
<reference evidence="4" key="1">
    <citation type="submission" date="2024-06" db="EMBL/GenBank/DDBJ databases">
        <title>Biodegradation of dimethachlon by Arthrobacter sp. K5: mechanistic insights and ecological implications.</title>
        <authorList>
            <person name="Hu S."/>
            <person name="Lu P."/>
        </authorList>
    </citation>
    <scope>NUCLEOTIDE SEQUENCE</scope>
    <source>
        <strain evidence="4">K5</strain>
    </source>
</reference>
<dbReference type="InterPro" id="IPR052698">
    <property type="entry name" value="MoCofactor_Util/Proc"/>
</dbReference>
<feature type="compositionally biased region" description="Low complexity" evidence="1">
    <location>
        <begin position="161"/>
        <end position="175"/>
    </location>
</feature>
<dbReference type="InterPro" id="IPR027051">
    <property type="entry name" value="XdhC_Rossmann_dom"/>
</dbReference>